<evidence type="ECO:0000256" key="1">
    <source>
        <dbReference type="SAM" id="MobiDB-lite"/>
    </source>
</evidence>
<dbReference type="Proteomes" id="UP000256645">
    <property type="component" value="Unassembled WGS sequence"/>
</dbReference>
<feature type="region of interest" description="Disordered" evidence="1">
    <location>
        <begin position="179"/>
        <end position="223"/>
    </location>
</feature>
<dbReference type="OrthoDB" id="4770059at2759"/>
<name>A0A3D8QE62_9HELO</name>
<accession>A0A3D8QE62</accession>
<gene>
    <name evidence="3" type="ORF">BP6252_13037</name>
</gene>
<keyword evidence="4" id="KW-1185">Reference proteome</keyword>
<protein>
    <recommendedName>
        <fullName evidence="5">Mid2 domain-containing protein</fullName>
    </recommendedName>
</protein>
<keyword evidence="2" id="KW-0472">Membrane</keyword>
<dbReference type="EMBL" id="PDLM01000016">
    <property type="protein sequence ID" value="RDW59950.1"/>
    <property type="molecule type" value="Genomic_DNA"/>
</dbReference>
<comment type="caution">
    <text evidence="3">The sequence shown here is derived from an EMBL/GenBank/DDBJ whole genome shotgun (WGS) entry which is preliminary data.</text>
</comment>
<dbReference type="AlphaFoldDB" id="A0A3D8QE62"/>
<evidence type="ECO:0008006" key="5">
    <source>
        <dbReference type="Google" id="ProtNLM"/>
    </source>
</evidence>
<organism evidence="3 4">
    <name type="scientific">Coleophoma cylindrospora</name>
    <dbReference type="NCBI Taxonomy" id="1849047"/>
    <lineage>
        <taxon>Eukaryota</taxon>
        <taxon>Fungi</taxon>
        <taxon>Dikarya</taxon>
        <taxon>Ascomycota</taxon>
        <taxon>Pezizomycotina</taxon>
        <taxon>Leotiomycetes</taxon>
        <taxon>Helotiales</taxon>
        <taxon>Dermateaceae</taxon>
        <taxon>Coleophoma</taxon>
    </lineage>
</organism>
<keyword evidence="2" id="KW-1133">Transmembrane helix</keyword>
<dbReference type="STRING" id="1849047.A0A3D8QE62"/>
<reference evidence="3 4" key="1">
    <citation type="journal article" date="2018" name="IMA Fungus">
        <title>IMA Genome-F 9: Draft genome sequence of Annulohypoxylon stygium, Aspergillus mulundensis, Berkeleyomyces basicola (syn. Thielaviopsis basicola), Ceratocystis smalleyi, two Cercospora beticola strains, Coleophoma cylindrospora, Fusarium fracticaudum, Phialophora cf. hyalina, and Morchella septimelata.</title>
        <authorList>
            <person name="Wingfield B.D."/>
            <person name="Bills G.F."/>
            <person name="Dong Y."/>
            <person name="Huang W."/>
            <person name="Nel W.J."/>
            <person name="Swalarsk-Parry B.S."/>
            <person name="Vaghefi N."/>
            <person name="Wilken P.M."/>
            <person name="An Z."/>
            <person name="de Beer Z.W."/>
            <person name="De Vos L."/>
            <person name="Chen L."/>
            <person name="Duong T.A."/>
            <person name="Gao Y."/>
            <person name="Hammerbacher A."/>
            <person name="Kikkert J.R."/>
            <person name="Li Y."/>
            <person name="Li H."/>
            <person name="Li K."/>
            <person name="Li Q."/>
            <person name="Liu X."/>
            <person name="Ma X."/>
            <person name="Naidoo K."/>
            <person name="Pethybridge S.J."/>
            <person name="Sun J."/>
            <person name="Steenkamp E.T."/>
            <person name="van der Nest M.A."/>
            <person name="van Wyk S."/>
            <person name="Wingfield M.J."/>
            <person name="Xiong C."/>
            <person name="Yue Q."/>
            <person name="Zhang X."/>
        </authorList>
    </citation>
    <scope>NUCLEOTIDE SEQUENCE [LARGE SCALE GENOMIC DNA]</scope>
    <source>
        <strain evidence="3 4">BP6252</strain>
    </source>
</reference>
<evidence type="ECO:0000256" key="2">
    <source>
        <dbReference type="SAM" id="Phobius"/>
    </source>
</evidence>
<evidence type="ECO:0000313" key="3">
    <source>
        <dbReference type="EMBL" id="RDW59950.1"/>
    </source>
</evidence>
<evidence type="ECO:0000313" key="4">
    <source>
        <dbReference type="Proteomes" id="UP000256645"/>
    </source>
</evidence>
<keyword evidence="2" id="KW-0812">Transmembrane</keyword>
<feature type="transmembrane region" description="Helical" evidence="2">
    <location>
        <begin position="227"/>
        <end position="249"/>
    </location>
</feature>
<sequence length="320" mass="33134">MVFSTIASATTTTSAVATATTASSASVITSFAFNPLTTTFTPPADCSGIYYQSELYVVDYSTSCLPPGFQLSSTDYFSPGIVCPAGYFSACHDTTGVVSITTVTCCPTQGDITLSCADHTEARWAPFHCTWIPDVATFVAVTLSDNGETSTSNAAFASPGGLNAYGVRMVYESTDLMTSTSSSSTLTTSSTISITTSTPSASTGSSTGSSTESPTGSPTGSSLSKSGVIAVAVVVPLVAIFLLASVFIWRKRQRNVYTRAEGHGVEPNELPAESISADSVELWGGQVKVPAAEPPSELLAPLTSIPVELSTETEKNASRH</sequence>
<proteinExistence type="predicted"/>